<dbReference type="EMBL" id="JACLAX010000010">
    <property type="protein sequence ID" value="MBC2669692.1"/>
    <property type="molecule type" value="Genomic_DNA"/>
</dbReference>
<dbReference type="InterPro" id="IPR000792">
    <property type="entry name" value="Tscrpt_reg_LuxR_C"/>
</dbReference>
<dbReference type="InterPro" id="IPR036388">
    <property type="entry name" value="WH-like_DNA-bd_sf"/>
</dbReference>
<dbReference type="SMART" id="SM00421">
    <property type="entry name" value="HTH_LUXR"/>
    <property type="match status" value="1"/>
</dbReference>
<proteinExistence type="predicted"/>
<feature type="transmembrane region" description="Helical" evidence="1">
    <location>
        <begin position="148"/>
        <end position="169"/>
    </location>
</feature>
<protein>
    <submittedName>
        <fullName evidence="3">Sigma-70 family RNA polymerase sigma factor</fullName>
    </submittedName>
</protein>
<dbReference type="InterPro" id="IPR016032">
    <property type="entry name" value="Sig_transdc_resp-reg_C-effctor"/>
</dbReference>
<keyword evidence="4" id="KW-1185">Reference proteome</keyword>
<keyword evidence="1" id="KW-1133">Transmembrane helix</keyword>
<dbReference type="SUPFAM" id="SSF46894">
    <property type="entry name" value="C-terminal effector domain of the bipartite response regulators"/>
    <property type="match status" value="1"/>
</dbReference>
<feature type="domain" description="HTH luxR-type" evidence="2">
    <location>
        <begin position="17"/>
        <end position="74"/>
    </location>
</feature>
<name>A0A7X1G0H2_9SPHN</name>
<accession>A0A7X1G0H2</accession>
<dbReference type="GO" id="GO:0003677">
    <property type="term" value="F:DNA binding"/>
    <property type="evidence" value="ECO:0007669"/>
    <property type="project" value="InterPro"/>
</dbReference>
<evidence type="ECO:0000313" key="4">
    <source>
        <dbReference type="Proteomes" id="UP000551327"/>
    </source>
</evidence>
<gene>
    <name evidence="3" type="ORF">H7F53_11105</name>
</gene>
<dbReference type="Gene3D" id="1.10.10.10">
    <property type="entry name" value="Winged helix-like DNA-binding domain superfamily/Winged helix DNA-binding domain"/>
    <property type="match status" value="1"/>
</dbReference>
<dbReference type="AlphaFoldDB" id="A0A7X1G0H2"/>
<evidence type="ECO:0000313" key="3">
    <source>
        <dbReference type="EMBL" id="MBC2669692.1"/>
    </source>
</evidence>
<organism evidence="3 4">
    <name type="scientific">Novosphingobium piscinae</name>
    <dbReference type="NCBI Taxonomy" id="1507448"/>
    <lineage>
        <taxon>Bacteria</taxon>
        <taxon>Pseudomonadati</taxon>
        <taxon>Pseudomonadota</taxon>
        <taxon>Alphaproteobacteria</taxon>
        <taxon>Sphingomonadales</taxon>
        <taxon>Sphingomonadaceae</taxon>
        <taxon>Novosphingobium</taxon>
    </lineage>
</organism>
<dbReference type="GO" id="GO:0006355">
    <property type="term" value="P:regulation of DNA-templated transcription"/>
    <property type="evidence" value="ECO:0007669"/>
    <property type="project" value="InterPro"/>
</dbReference>
<sequence length="176" mass="18811">MASSMLSETPEEKQRQLARLSIKEREVLDQLLLHKPLKLVAHDLGITLSAVDQRLKGARVKLGAADRNAAARAYAALLATCRESTYGSEAVGADPEAQLIRSPEPLTGATFMLQDSGTIIVPPGLFGAGHSEAVSEVLDEKFGRLWRVIAIPTLALAIAMLALALMSMARVLGDLL</sequence>
<evidence type="ECO:0000256" key="1">
    <source>
        <dbReference type="SAM" id="Phobius"/>
    </source>
</evidence>
<dbReference type="RefSeq" id="WP_185679560.1">
    <property type="nucleotide sequence ID" value="NZ_JACLAX010000010.1"/>
</dbReference>
<dbReference type="Proteomes" id="UP000551327">
    <property type="component" value="Unassembled WGS sequence"/>
</dbReference>
<reference evidence="3 4" key="1">
    <citation type="submission" date="2020-08" db="EMBL/GenBank/DDBJ databases">
        <title>The genome sequence of type strain Novosphingobium piscinae KCTC 42194.</title>
        <authorList>
            <person name="Liu Y."/>
        </authorList>
    </citation>
    <scope>NUCLEOTIDE SEQUENCE [LARGE SCALE GENOMIC DNA]</scope>
    <source>
        <strain evidence="3 4">KCTC 42194</strain>
    </source>
</reference>
<keyword evidence="1" id="KW-0472">Membrane</keyword>
<evidence type="ECO:0000259" key="2">
    <source>
        <dbReference type="SMART" id="SM00421"/>
    </source>
</evidence>
<keyword evidence="1" id="KW-0812">Transmembrane</keyword>
<comment type="caution">
    <text evidence="3">The sequence shown here is derived from an EMBL/GenBank/DDBJ whole genome shotgun (WGS) entry which is preliminary data.</text>
</comment>